<dbReference type="Proteomes" id="UP000318943">
    <property type="component" value="Unassembled WGS sequence"/>
</dbReference>
<dbReference type="GO" id="GO:0005975">
    <property type="term" value="P:carbohydrate metabolic process"/>
    <property type="evidence" value="ECO:0007669"/>
    <property type="project" value="InterPro"/>
</dbReference>
<dbReference type="AlphaFoldDB" id="A0AAE9I5N2"/>
<dbReference type="EMBL" id="VCIZ01000028">
    <property type="protein sequence ID" value="TSP09382.1"/>
    <property type="molecule type" value="Genomic_DNA"/>
</dbReference>
<sequence>MRAAVVRSLLSAALFLAAPVSGFADWAFPVAEAPEPPASATPVAFAKPAARLPPLRFLLTFDDGPDAGPDGSTPLILRQLADNPITPGIKAIFFVQTAHPRRGGGPAGRAQMRETCAAGHLLAVHSGLVEGHVSHTKLAPTALAASLRAGEADIAAQCRHVAQLVRPPNWAYNDETRGVYQGLGLGMLMADANARDGKIYGWHISLRRRSHMVSELEQVRAAIGARRLQPVNGVVPVVVSFHDTNDYTASHMTEYLQILVDAARENGLPLADPPFYTDARAAERAALVRARDGDYARQSWP</sequence>
<evidence type="ECO:0000313" key="4">
    <source>
        <dbReference type="EMBL" id="URF07178.1"/>
    </source>
</evidence>
<dbReference type="InterPro" id="IPR050248">
    <property type="entry name" value="Polysacc_deacetylase_ArnD"/>
</dbReference>
<dbReference type="SUPFAM" id="SSF88713">
    <property type="entry name" value="Glycoside hydrolase/deacetylase"/>
    <property type="match status" value="1"/>
</dbReference>
<dbReference type="KEGG" id="ccam:M5D45_18310"/>
<dbReference type="EMBL" id="CP097331">
    <property type="protein sequence ID" value="URF07178.1"/>
    <property type="molecule type" value="Genomic_DNA"/>
</dbReference>
<feature type="signal peptide" evidence="1">
    <location>
        <begin position="1"/>
        <end position="24"/>
    </location>
</feature>
<feature type="chain" id="PRO_5042064634" evidence="1">
    <location>
        <begin position="25"/>
        <end position="301"/>
    </location>
</feature>
<feature type="domain" description="NodB homology" evidence="2">
    <location>
        <begin position="55"/>
        <end position="271"/>
    </location>
</feature>
<dbReference type="PROSITE" id="PS51677">
    <property type="entry name" value="NODB"/>
    <property type="match status" value="1"/>
</dbReference>
<protein>
    <submittedName>
        <fullName evidence="4">Polysaccharide deacetylase family protein</fullName>
    </submittedName>
</protein>
<dbReference type="InterPro" id="IPR002509">
    <property type="entry name" value="NODB_dom"/>
</dbReference>
<reference evidence="4" key="3">
    <citation type="submission" date="2022-05" db="EMBL/GenBank/DDBJ databases">
        <authorList>
            <person name="Kunte H.-J."/>
        </authorList>
    </citation>
    <scope>NUCLEOTIDE SEQUENCE</scope>
    <source>
        <strain evidence="4">G5</strain>
    </source>
</reference>
<dbReference type="Proteomes" id="UP001056132">
    <property type="component" value="Chromosome 2"/>
</dbReference>
<evidence type="ECO:0000313" key="5">
    <source>
        <dbReference type="Proteomes" id="UP000318943"/>
    </source>
</evidence>
<dbReference type="CDD" id="cd10917">
    <property type="entry name" value="CE4_NodB_like_6s_7s"/>
    <property type="match status" value="1"/>
</dbReference>
<dbReference type="GO" id="GO:0016810">
    <property type="term" value="F:hydrolase activity, acting on carbon-nitrogen (but not peptide) bonds"/>
    <property type="evidence" value="ECO:0007669"/>
    <property type="project" value="InterPro"/>
</dbReference>
<accession>A0AAE9I5N2</accession>
<gene>
    <name evidence="3" type="ORF">FGG12_28125</name>
    <name evidence="4" type="ORF">M5D45_18310</name>
</gene>
<evidence type="ECO:0000259" key="2">
    <source>
        <dbReference type="PROSITE" id="PS51677"/>
    </source>
</evidence>
<evidence type="ECO:0000313" key="3">
    <source>
        <dbReference type="EMBL" id="TSP09382.1"/>
    </source>
</evidence>
<name>A0AAE9I5N2_9BURK</name>
<reference evidence="4" key="2">
    <citation type="journal article" date="2022" name="Microbiol. Resour. Announc.">
        <title>Genome Sequence of Cupriavidus campinensis Strain G5, a Member of a Bacterial Consortium Capable of Polyethylene Degradation.</title>
        <authorList>
            <person name="Schneider B."/>
            <person name="Pfeiffer F."/>
            <person name="Dyall-Smith M."/>
            <person name="Kunte H.J."/>
        </authorList>
    </citation>
    <scope>NUCLEOTIDE SEQUENCE</scope>
    <source>
        <strain evidence="4">G5</strain>
    </source>
</reference>
<keyword evidence="5" id="KW-1185">Reference proteome</keyword>
<dbReference type="InterPro" id="IPR011330">
    <property type="entry name" value="Glyco_hydro/deAcase_b/a-brl"/>
</dbReference>
<evidence type="ECO:0000313" key="6">
    <source>
        <dbReference type="Proteomes" id="UP001056132"/>
    </source>
</evidence>
<dbReference type="PANTHER" id="PTHR10587">
    <property type="entry name" value="GLYCOSYL TRANSFERASE-RELATED"/>
    <property type="match status" value="1"/>
</dbReference>
<dbReference type="Pfam" id="PF01522">
    <property type="entry name" value="Polysacc_deac_1"/>
    <property type="match status" value="1"/>
</dbReference>
<dbReference type="PANTHER" id="PTHR10587:SF137">
    <property type="entry name" value="4-DEOXY-4-FORMAMIDO-L-ARABINOSE-PHOSPHOUNDECAPRENOL DEFORMYLASE ARND-RELATED"/>
    <property type="match status" value="1"/>
</dbReference>
<dbReference type="Gene3D" id="3.20.20.370">
    <property type="entry name" value="Glycoside hydrolase/deacetylase"/>
    <property type="match status" value="1"/>
</dbReference>
<proteinExistence type="predicted"/>
<evidence type="ECO:0000256" key="1">
    <source>
        <dbReference type="SAM" id="SignalP"/>
    </source>
</evidence>
<keyword evidence="1" id="KW-0732">Signal</keyword>
<reference evidence="3 5" key="1">
    <citation type="submission" date="2019-05" db="EMBL/GenBank/DDBJ databases">
        <title>Whole genome sequence analysis of Cupriavidus campinensis S14E4C strain.</title>
        <authorList>
            <person name="Abbaszade G."/>
            <person name="Szabo A."/>
            <person name="Toumi M."/>
            <person name="Toth E."/>
        </authorList>
    </citation>
    <scope>NUCLEOTIDE SEQUENCE [LARGE SCALE GENOMIC DNA]</scope>
    <source>
        <strain evidence="3 5">S14E4C</strain>
    </source>
</reference>
<organism evidence="4 6">
    <name type="scientific">Cupriavidus campinensis</name>
    <dbReference type="NCBI Taxonomy" id="151783"/>
    <lineage>
        <taxon>Bacteria</taxon>
        <taxon>Pseudomonadati</taxon>
        <taxon>Pseudomonadota</taxon>
        <taxon>Betaproteobacteria</taxon>
        <taxon>Burkholderiales</taxon>
        <taxon>Burkholderiaceae</taxon>
        <taxon>Cupriavidus</taxon>
    </lineage>
</organism>
<dbReference type="RefSeq" id="WP_144203289.1">
    <property type="nucleotide sequence ID" value="NZ_CAJPVH010000029.1"/>
</dbReference>